<dbReference type="EMBL" id="BFBR01000001">
    <property type="protein sequence ID" value="GBF56685.1"/>
    <property type="molecule type" value="Genomic_DNA"/>
</dbReference>
<name>A0A2P2E6J9_9PROT</name>
<dbReference type="OrthoDB" id="8003659at2"/>
<comment type="caution">
    <text evidence="2">The sequence shown here is derived from an EMBL/GenBank/DDBJ whole genome shotgun (WGS) entry which is preliminary data.</text>
</comment>
<dbReference type="Proteomes" id="UP000245086">
    <property type="component" value="Unassembled WGS sequence"/>
</dbReference>
<dbReference type="AlphaFoldDB" id="A0A2P2E6J9"/>
<evidence type="ECO:0000313" key="2">
    <source>
        <dbReference type="EMBL" id="GBF56685.1"/>
    </source>
</evidence>
<evidence type="ECO:0000256" key="1">
    <source>
        <dbReference type="SAM" id="Phobius"/>
    </source>
</evidence>
<keyword evidence="1" id="KW-0472">Membrane</keyword>
<evidence type="ECO:0000313" key="3">
    <source>
        <dbReference type="Proteomes" id="UP000245086"/>
    </source>
</evidence>
<gene>
    <name evidence="2" type="ORF">PbB2_00342</name>
</gene>
<organism evidence="2 3">
    <name type="scientific">Candidatus Phycosocius bacilliformis</name>
    <dbReference type="NCBI Taxonomy" id="1445552"/>
    <lineage>
        <taxon>Bacteria</taxon>
        <taxon>Pseudomonadati</taxon>
        <taxon>Pseudomonadota</taxon>
        <taxon>Alphaproteobacteria</taxon>
        <taxon>Caulobacterales</taxon>
        <taxon>Caulobacterales incertae sedis</taxon>
        <taxon>Candidatus Phycosocius</taxon>
    </lineage>
</organism>
<dbReference type="RefSeq" id="WP_133245676.1">
    <property type="nucleotide sequence ID" value="NZ_BFBR01000001.1"/>
</dbReference>
<proteinExistence type="predicted"/>
<accession>A0A2P2E6J9</accession>
<feature type="transmembrane region" description="Helical" evidence="1">
    <location>
        <begin position="63"/>
        <end position="83"/>
    </location>
</feature>
<feature type="transmembrane region" description="Helical" evidence="1">
    <location>
        <begin position="12"/>
        <end position="37"/>
    </location>
</feature>
<keyword evidence="1" id="KW-1133">Transmembrane helix</keyword>
<protein>
    <recommendedName>
        <fullName evidence="4">DUF1648 domain-containing protein</fullName>
    </recommendedName>
</protein>
<evidence type="ECO:0008006" key="4">
    <source>
        <dbReference type="Google" id="ProtNLM"/>
    </source>
</evidence>
<feature type="transmembrane region" description="Helical" evidence="1">
    <location>
        <begin position="103"/>
        <end position="124"/>
    </location>
</feature>
<keyword evidence="1" id="KW-0812">Transmembrane</keyword>
<keyword evidence="3" id="KW-1185">Reference proteome</keyword>
<reference evidence="2 3" key="1">
    <citation type="journal article" date="2018" name="Genome Announc.">
        <title>Draft Genome Sequence of "Candidatus Phycosocius bacilliformis," an Alphaproteobacterial Ectosymbiont of the Hydrocarbon-Producing Green Alga Botryococcus braunii.</title>
        <authorList>
            <person name="Tanabe Y."/>
            <person name="Yamaguchi H."/>
            <person name="Watanabe M.M."/>
        </authorList>
    </citation>
    <scope>NUCLEOTIDE SEQUENCE [LARGE SCALE GENOMIC DNA]</scope>
    <source>
        <strain evidence="2 3">BOTRYCO-2</strain>
    </source>
</reference>
<sequence>MATVNPLDLSHFLLWTGDLCFVAGLVLMSLISATAAVRIDPDARVPMQFGPHGKPTWLASRRLALLFAPSCAAVSGLLLTYLAHRGPDEAVTQAAQSLALVRALMAFIFVVVHMLHLAFALKWLNRDTHR</sequence>